<organism evidence="7 8">
    <name type="scientific">Saguinus oedipus</name>
    <name type="common">Cotton-top tamarin</name>
    <name type="synonym">Oedipomidas oedipus</name>
    <dbReference type="NCBI Taxonomy" id="9490"/>
    <lineage>
        <taxon>Eukaryota</taxon>
        <taxon>Metazoa</taxon>
        <taxon>Chordata</taxon>
        <taxon>Craniata</taxon>
        <taxon>Vertebrata</taxon>
        <taxon>Euteleostomi</taxon>
        <taxon>Mammalia</taxon>
        <taxon>Eutheria</taxon>
        <taxon>Euarchontoglires</taxon>
        <taxon>Primates</taxon>
        <taxon>Haplorrhini</taxon>
        <taxon>Platyrrhini</taxon>
        <taxon>Cebidae</taxon>
        <taxon>Callitrichinae</taxon>
        <taxon>Saguinus</taxon>
    </lineage>
</organism>
<dbReference type="PANTHER" id="PTHR23222">
    <property type="entry name" value="PROHIBITIN"/>
    <property type="match status" value="1"/>
</dbReference>
<accession>A0ABQ9V2C4</accession>
<name>A0ABQ9V2C4_SAGOE</name>
<reference evidence="7 8" key="1">
    <citation type="submission" date="2023-05" db="EMBL/GenBank/DDBJ databases">
        <title>B98-5 Cell Line De Novo Hybrid Assembly: An Optical Mapping Approach.</title>
        <authorList>
            <person name="Kananen K."/>
            <person name="Auerbach J.A."/>
            <person name="Kautto E."/>
            <person name="Blachly J.S."/>
        </authorList>
    </citation>
    <scope>NUCLEOTIDE SEQUENCE [LARGE SCALE GENOMIC DNA]</scope>
    <source>
        <strain evidence="7">B95-8</strain>
        <tissue evidence="7">Cell line</tissue>
    </source>
</reference>
<evidence type="ECO:0000256" key="4">
    <source>
        <dbReference type="ARBA" id="ARBA00046022"/>
    </source>
</evidence>
<comment type="function">
    <text evidence="5">In the plasma membrane, cooperates with CD86 to mediate CD86-signaling in B lymphocytes that regulates the level of IgG1 produced through the activation of distal signaling intermediates. Upon CD40 engagement, required to activate NF-kappa-B signaling pathway via phospholipase C and protein kinase C activation.</text>
</comment>
<evidence type="ECO:0000313" key="7">
    <source>
        <dbReference type="EMBL" id="KAK2103533.1"/>
    </source>
</evidence>
<evidence type="ECO:0000313" key="8">
    <source>
        <dbReference type="Proteomes" id="UP001266305"/>
    </source>
</evidence>
<dbReference type="PRINTS" id="PR00679">
    <property type="entry name" value="PROHIBITIN"/>
</dbReference>
<evidence type="ECO:0000256" key="6">
    <source>
        <dbReference type="RuleBase" id="RU366048"/>
    </source>
</evidence>
<comment type="function">
    <text evidence="3">In the nucleus, acts as a transcription coregulator, enhances promoter binding by TP53, a transcription factor it activates, but reduces the promoter binding by E2F1, a transcription factor it represses. Interacts with STAT3 to affect IL17 secretion in T-helper Th17 cells.</text>
</comment>
<comment type="function">
    <text evidence="4">Protein with pleiotropic attributes mediated in a cell-compartment- and tissue-specific manner, which include the plasma membrane-associated cell signaling functions, mitochondrial chaperone, and transcriptional co-regulator of transcription factors in the nucleus. Plays a role in adipose tissue and glucose homeostasis in a sex-specific manner. Contributes to pulmonary vascular remodeling by accelerating proliferation of pulmonary arterial smooth muscle cells.</text>
</comment>
<evidence type="ECO:0000256" key="2">
    <source>
        <dbReference type="ARBA" id="ARBA00022634"/>
    </source>
</evidence>
<sequence>MGIRVDIRVEAGVRILQKETWLPKLGLALAIAGGMLPHILTSLREDSSKYVLVFCHLSLHRSSSVVAHFDAEELITQRELFPKQLTLDVMFLMHVTFGKEFTEAVEAKQVAQQEAEIARFEVEKAEWQKEMAIISA</sequence>
<dbReference type="EMBL" id="JASSZA010000008">
    <property type="protein sequence ID" value="KAK2103533.1"/>
    <property type="molecule type" value="Genomic_DNA"/>
</dbReference>
<keyword evidence="2" id="KW-0237">DNA synthesis</keyword>
<keyword evidence="6" id="KW-0496">Mitochondrion</keyword>
<keyword evidence="8" id="KW-1185">Reference proteome</keyword>
<protein>
    <recommendedName>
        <fullName evidence="6">Prohibitin</fullName>
    </recommendedName>
</protein>
<evidence type="ECO:0000256" key="3">
    <source>
        <dbReference type="ARBA" id="ARBA00045600"/>
    </source>
</evidence>
<keyword evidence="6" id="KW-0999">Mitochondrion inner membrane</keyword>
<dbReference type="PANTHER" id="PTHR23222:SF0">
    <property type="entry name" value="PROHIBITIN 1"/>
    <property type="match status" value="1"/>
</dbReference>
<dbReference type="InterPro" id="IPR000163">
    <property type="entry name" value="Prohibitin"/>
</dbReference>
<evidence type="ECO:0000256" key="1">
    <source>
        <dbReference type="ARBA" id="ARBA00009658"/>
    </source>
</evidence>
<comment type="caution">
    <text evidence="7">The sequence shown here is derived from an EMBL/GenBank/DDBJ whole genome shotgun (WGS) entry which is preliminary data.</text>
</comment>
<comment type="similarity">
    <text evidence="1 6">Belongs to the prohibitin family.</text>
</comment>
<comment type="subcellular location">
    <subcellularLocation>
        <location evidence="6">Mitochondrion inner membrane</location>
    </subcellularLocation>
</comment>
<dbReference type="Proteomes" id="UP001266305">
    <property type="component" value="Unassembled WGS sequence"/>
</dbReference>
<evidence type="ECO:0000256" key="5">
    <source>
        <dbReference type="ARBA" id="ARBA00046138"/>
    </source>
</evidence>
<gene>
    <name evidence="7" type="ORF">P7K49_017389</name>
</gene>
<keyword evidence="6" id="KW-0472">Membrane</keyword>
<proteinExistence type="inferred from homology"/>